<dbReference type="Proteomes" id="UP001515480">
    <property type="component" value="Unassembled WGS sequence"/>
</dbReference>
<evidence type="ECO:0000313" key="2">
    <source>
        <dbReference type="Proteomes" id="UP001515480"/>
    </source>
</evidence>
<evidence type="ECO:0008006" key="3">
    <source>
        <dbReference type="Google" id="ProtNLM"/>
    </source>
</evidence>
<dbReference type="PANTHER" id="PTHR37560">
    <property type="entry name" value="UPF0210 PROTEIN SPR0218"/>
    <property type="match status" value="1"/>
</dbReference>
<protein>
    <recommendedName>
        <fullName evidence="3">DUF711 family protein</fullName>
    </recommendedName>
</protein>
<dbReference type="AlphaFoldDB" id="A0AB34IX20"/>
<name>A0AB34IX20_PRYPA</name>
<dbReference type="InterPro" id="IPR007841">
    <property type="entry name" value="UPF0210"/>
</dbReference>
<sequence>MAAPLVKVRTITVGLTLERGAASAWPQQLADAAAFTAAAAAAFTAAGFVVQTTRIATNSFEEYLDCSDRAAALAAFAEIDAHLLRLGVELFNAGPARSAAALSLITEVIRTSPRISASGTLPSPHDRAAARRLAECILTLSRETPRGEGNFQFAAACNVPPGTPFFPAAYHAGPPSFAIGCETAALLADALPRAAGDLAAAQALVQRAFEEALAPLERVARGLAAAHALPYAGIDASVAPLSTAPPLTDAFEAVGLGGFGQSGTLAVAALVTGALKAISGVKLCGYMGLMLPPLEDAGLARRANEGAYRLHDVLLYSAVCGLGLDTVPVPGDVPPEKLEALLLDVAALAFRLDKPLTARLFPVPGRRAGEQTDFQHPILCNAAIFEVP</sequence>
<organism evidence="1 2">
    <name type="scientific">Prymnesium parvum</name>
    <name type="common">Toxic golden alga</name>
    <dbReference type="NCBI Taxonomy" id="97485"/>
    <lineage>
        <taxon>Eukaryota</taxon>
        <taxon>Haptista</taxon>
        <taxon>Haptophyta</taxon>
        <taxon>Prymnesiophyceae</taxon>
        <taxon>Prymnesiales</taxon>
        <taxon>Prymnesiaceae</taxon>
        <taxon>Prymnesium</taxon>
    </lineage>
</organism>
<accession>A0AB34IX20</accession>
<proteinExistence type="predicted"/>
<evidence type="ECO:0000313" key="1">
    <source>
        <dbReference type="EMBL" id="KAL1507608.1"/>
    </source>
</evidence>
<gene>
    <name evidence="1" type="ORF">AB1Y20_007227</name>
</gene>
<comment type="caution">
    <text evidence="1">The sequence shown here is derived from an EMBL/GenBank/DDBJ whole genome shotgun (WGS) entry which is preliminary data.</text>
</comment>
<reference evidence="1 2" key="1">
    <citation type="journal article" date="2024" name="Science">
        <title>Giant polyketide synthase enzymes in the biosynthesis of giant marine polyether toxins.</title>
        <authorList>
            <person name="Fallon T.R."/>
            <person name="Shende V.V."/>
            <person name="Wierzbicki I.H."/>
            <person name="Pendleton A.L."/>
            <person name="Watervoot N.F."/>
            <person name="Auber R.P."/>
            <person name="Gonzalez D.J."/>
            <person name="Wisecaver J.H."/>
            <person name="Moore B.S."/>
        </authorList>
    </citation>
    <scope>NUCLEOTIDE SEQUENCE [LARGE SCALE GENOMIC DNA]</scope>
    <source>
        <strain evidence="1 2">12B1</strain>
    </source>
</reference>
<dbReference type="Gene3D" id="3.20.70.20">
    <property type="match status" value="1"/>
</dbReference>
<keyword evidence="2" id="KW-1185">Reference proteome</keyword>
<dbReference type="SUPFAM" id="SSF51998">
    <property type="entry name" value="PFL-like glycyl radical enzymes"/>
    <property type="match status" value="1"/>
</dbReference>
<dbReference type="EMBL" id="JBGBPQ010000017">
    <property type="protein sequence ID" value="KAL1507608.1"/>
    <property type="molecule type" value="Genomic_DNA"/>
</dbReference>
<dbReference type="PANTHER" id="PTHR37560:SF2">
    <property type="entry name" value="DUF711 DOMAIN-CONTAINING PROTEIN"/>
    <property type="match status" value="1"/>
</dbReference>
<dbReference type="Pfam" id="PF05167">
    <property type="entry name" value="DUF711"/>
    <property type="match status" value="1"/>
</dbReference>